<protein>
    <recommendedName>
        <fullName evidence="4">EcsC family protein</fullName>
    </recommendedName>
</protein>
<organism evidence="2 3">
    <name type="scientific">Streptomyces polyrhachis</name>
    <dbReference type="NCBI Taxonomy" id="1282885"/>
    <lineage>
        <taxon>Bacteria</taxon>
        <taxon>Bacillati</taxon>
        <taxon>Actinomycetota</taxon>
        <taxon>Actinomycetes</taxon>
        <taxon>Kitasatosporales</taxon>
        <taxon>Streptomycetaceae</taxon>
        <taxon>Streptomyces</taxon>
    </lineage>
</organism>
<evidence type="ECO:0000313" key="2">
    <source>
        <dbReference type="EMBL" id="MFC7218564.1"/>
    </source>
</evidence>
<keyword evidence="3" id="KW-1185">Reference proteome</keyword>
<feature type="region of interest" description="Disordered" evidence="1">
    <location>
        <begin position="223"/>
        <end position="251"/>
    </location>
</feature>
<reference evidence="3" key="1">
    <citation type="journal article" date="2019" name="Int. J. Syst. Evol. Microbiol.">
        <title>The Global Catalogue of Microorganisms (GCM) 10K type strain sequencing project: providing services to taxonomists for standard genome sequencing and annotation.</title>
        <authorList>
            <consortium name="The Broad Institute Genomics Platform"/>
            <consortium name="The Broad Institute Genome Sequencing Center for Infectious Disease"/>
            <person name="Wu L."/>
            <person name="Ma J."/>
        </authorList>
    </citation>
    <scope>NUCLEOTIDE SEQUENCE [LARGE SCALE GENOMIC DNA]</scope>
    <source>
        <strain evidence="3">CGMCC 1.13681</strain>
    </source>
</reference>
<name>A0ABW2GHQ4_9ACTN</name>
<evidence type="ECO:0000256" key="1">
    <source>
        <dbReference type="SAM" id="MobiDB-lite"/>
    </source>
</evidence>
<evidence type="ECO:0008006" key="4">
    <source>
        <dbReference type="Google" id="ProtNLM"/>
    </source>
</evidence>
<dbReference type="RefSeq" id="WP_386413943.1">
    <property type="nucleotide sequence ID" value="NZ_JBHSZO010000013.1"/>
</dbReference>
<dbReference type="EMBL" id="JBHSZO010000013">
    <property type="protein sequence ID" value="MFC7218564.1"/>
    <property type="molecule type" value="Genomic_DNA"/>
</dbReference>
<dbReference type="Proteomes" id="UP001596413">
    <property type="component" value="Unassembled WGS sequence"/>
</dbReference>
<gene>
    <name evidence="2" type="ORF">ACFQLX_10355</name>
</gene>
<comment type="caution">
    <text evidence="2">The sequence shown here is derived from an EMBL/GenBank/DDBJ whole genome shotgun (WGS) entry which is preliminary data.</text>
</comment>
<proteinExistence type="predicted"/>
<sequence>MGDGDVNGKGLARRTGAATLQGARKALTTASDAIVDNAPRIPVRDLATLRGQFPGLGPHELADKLVAGAVKGTSTVGAGVGAAAALPAPPAMPVELAGEVFGVALIEIKLIAELCEVYGQRAPGSKAERAYAYLTMWAADGGAKASRSRGIGTVIGGEVAKQLRQQVLKRLIRNLPVLAPFMIGAAAGAVMNRRDTRRLAARVRAQLAQGQVPWDALPYGARAELDESPGTDAKKRKGLFGDRGAPRALEG</sequence>
<evidence type="ECO:0000313" key="3">
    <source>
        <dbReference type="Proteomes" id="UP001596413"/>
    </source>
</evidence>
<accession>A0ABW2GHQ4</accession>